<dbReference type="Gene3D" id="3.30.930.10">
    <property type="entry name" value="Bira Bifunctional Protein, Domain 2"/>
    <property type="match status" value="1"/>
</dbReference>
<organism evidence="2 3">
    <name type="scientific">Porites evermanni</name>
    <dbReference type="NCBI Taxonomy" id="104178"/>
    <lineage>
        <taxon>Eukaryota</taxon>
        <taxon>Metazoa</taxon>
        <taxon>Cnidaria</taxon>
        <taxon>Anthozoa</taxon>
        <taxon>Hexacorallia</taxon>
        <taxon>Scleractinia</taxon>
        <taxon>Fungiina</taxon>
        <taxon>Poritidae</taxon>
        <taxon>Porites</taxon>
    </lineage>
</organism>
<keyword evidence="3" id="KW-1185">Reference proteome</keyword>
<dbReference type="Proteomes" id="UP001159427">
    <property type="component" value="Unassembled WGS sequence"/>
</dbReference>
<dbReference type="Pfam" id="PF03099">
    <property type="entry name" value="BPL_LplA_LipB"/>
    <property type="match status" value="1"/>
</dbReference>
<reference evidence="2 3" key="1">
    <citation type="submission" date="2022-05" db="EMBL/GenBank/DDBJ databases">
        <authorList>
            <consortium name="Genoscope - CEA"/>
            <person name="William W."/>
        </authorList>
    </citation>
    <scope>NUCLEOTIDE SEQUENCE [LARGE SCALE GENOMIC DNA]</scope>
</reference>
<evidence type="ECO:0000259" key="1">
    <source>
        <dbReference type="PROSITE" id="PS51733"/>
    </source>
</evidence>
<protein>
    <recommendedName>
        <fullName evidence="1">BPL/LPL catalytic domain-containing protein</fullName>
    </recommendedName>
</protein>
<proteinExistence type="predicted"/>
<dbReference type="SUPFAM" id="SSF55681">
    <property type="entry name" value="Class II aaRS and biotin synthetases"/>
    <property type="match status" value="1"/>
</dbReference>
<feature type="domain" description="BPL/LPL catalytic" evidence="1">
    <location>
        <begin position="1"/>
        <end position="119"/>
    </location>
</feature>
<dbReference type="EMBL" id="CALNXI010006128">
    <property type="protein sequence ID" value="CAH3198906.1"/>
    <property type="molecule type" value="Genomic_DNA"/>
</dbReference>
<dbReference type="InterPro" id="IPR045864">
    <property type="entry name" value="aa-tRNA-synth_II/BPL/LPL"/>
</dbReference>
<gene>
    <name evidence="2" type="ORF">PEVE_00037413</name>
</gene>
<sequence>NYTFVQNIPEDVGVIVTAAQQIKGQGRGGNIWLSPAGCMMFSIHIRIPFASNLGQRPPFLQHIASLAIVNVVRSKSGYEEIGICLKWPNDIYFGDKVKIGGVIVTSSAMSGTLSAVIGI</sequence>
<feature type="non-terminal residue" evidence="2">
    <location>
        <position position="1"/>
    </location>
</feature>
<dbReference type="PANTHER" id="PTHR12835:SF5">
    <property type="entry name" value="BIOTIN--PROTEIN LIGASE"/>
    <property type="match status" value="1"/>
</dbReference>
<accession>A0ABN8T3N1</accession>
<evidence type="ECO:0000313" key="2">
    <source>
        <dbReference type="EMBL" id="CAH3198906.1"/>
    </source>
</evidence>
<comment type="caution">
    <text evidence="2">The sequence shown here is derived from an EMBL/GenBank/DDBJ whole genome shotgun (WGS) entry which is preliminary data.</text>
</comment>
<dbReference type="PROSITE" id="PS51733">
    <property type="entry name" value="BPL_LPL_CATALYTIC"/>
    <property type="match status" value="1"/>
</dbReference>
<evidence type="ECO:0000313" key="3">
    <source>
        <dbReference type="Proteomes" id="UP001159427"/>
    </source>
</evidence>
<dbReference type="InterPro" id="IPR004143">
    <property type="entry name" value="BPL_LPL_catalytic"/>
</dbReference>
<dbReference type="PANTHER" id="PTHR12835">
    <property type="entry name" value="BIOTIN PROTEIN LIGASE"/>
    <property type="match status" value="1"/>
</dbReference>
<name>A0ABN8T3N1_9CNID</name>